<name>X0TN66_9ZZZZ</name>
<accession>X0TN66</accession>
<dbReference type="EMBL" id="BARS01011873">
    <property type="protein sequence ID" value="GAF94689.1"/>
    <property type="molecule type" value="Genomic_DNA"/>
</dbReference>
<dbReference type="Pfam" id="PF07690">
    <property type="entry name" value="MFS_1"/>
    <property type="match status" value="1"/>
</dbReference>
<keyword evidence="1" id="KW-1133">Transmembrane helix</keyword>
<feature type="transmembrane region" description="Helical" evidence="1">
    <location>
        <begin position="67"/>
        <end position="84"/>
    </location>
</feature>
<dbReference type="GO" id="GO:0022857">
    <property type="term" value="F:transmembrane transporter activity"/>
    <property type="evidence" value="ECO:0007669"/>
    <property type="project" value="InterPro"/>
</dbReference>
<keyword evidence="1" id="KW-0812">Transmembrane</keyword>
<sequence length="209" mass="22630">LPPRPSESVPTTSAWTAILQAPNRAIAVVAMLALFIYETGQGGIWTYMAEFGRRSGVDDQLYGDSMAVIQLVALSGSFLAIWIGDRFGSKWPIVLGVGLNVAAAVALNYSTNLAQFVILNVIWIGSYYFVVPYLLGLMARLDDLGRWAVAIDAMWWLGDAAGSPVAGMIVERSGFEVFAAFPLCTGVIGITLFMRVLRRFGSNRKASVT</sequence>
<dbReference type="SUPFAM" id="SSF103473">
    <property type="entry name" value="MFS general substrate transporter"/>
    <property type="match status" value="1"/>
</dbReference>
<dbReference type="AlphaFoldDB" id="X0TN66"/>
<keyword evidence="1" id="KW-0472">Membrane</keyword>
<feature type="transmembrane region" description="Helical" evidence="1">
    <location>
        <begin position="116"/>
        <end position="135"/>
    </location>
</feature>
<gene>
    <name evidence="2" type="ORF">S01H1_21421</name>
</gene>
<comment type="caution">
    <text evidence="2">The sequence shown here is derived from an EMBL/GenBank/DDBJ whole genome shotgun (WGS) entry which is preliminary data.</text>
</comment>
<feature type="transmembrane region" description="Helical" evidence="1">
    <location>
        <begin position="175"/>
        <end position="197"/>
    </location>
</feature>
<feature type="transmembrane region" description="Helical" evidence="1">
    <location>
        <begin position="25"/>
        <end position="47"/>
    </location>
</feature>
<evidence type="ECO:0008006" key="3">
    <source>
        <dbReference type="Google" id="ProtNLM"/>
    </source>
</evidence>
<feature type="transmembrane region" description="Helical" evidence="1">
    <location>
        <begin position="91"/>
        <end position="110"/>
    </location>
</feature>
<reference evidence="2" key="1">
    <citation type="journal article" date="2014" name="Front. Microbiol.">
        <title>High frequency of phylogenetically diverse reductive dehalogenase-homologous genes in deep subseafloor sedimentary metagenomes.</title>
        <authorList>
            <person name="Kawai M."/>
            <person name="Futagami T."/>
            <person name="Toyoda A."/>
            <person name="Takaki Y."/>
            <person name="Nishi S."/>
            <person name="Hori S."/>
            <person name="Arai W."/>
            <person name="Tsubouchi T."/>
            <person name="Morono Y."/>
            <person name="Uchiyama I."/>
            <person name="Ito T."/>
            <person name="Fujiyama A."/>
            <person name="Inagaki F."/>
            <person name="Takami H."/>
        </authorList>
    </citation>
    <scope>NUCLEOTIDE SEQUENCE</scope>
    <source>
        <strain evidence="2">Expedition CK06-06</strain>
    </source>
</reference>
<proteinExistence type="predicted"/>
<evidence type="ECO:0000313" key="2">
    <source>
        <dbReference type="EMBL" id="GAF94689.1"/>
    </source>
</evidence>
<protein>
    <recommendedName>
        <fullName evidence="3">Major facilitator superfamily (MFS) profile domain-containing protein</fullName>
    </recommendedName>
</protein>
<dbReference type="Gene3D" id="1.20.1250.20">
    <property type="entry name" value="MFS general substrate transporter like domains"/>
    <property type="match status" value="1"/>
</dbReference>
<feature type="non-terminal residue" evidence="2">
    <location>
        <position position="1"/>
    </location>
</feature>
<dbReference type="InterPro" id="IPR036259">
    <property type="entry name" value="MFS_trans_sf"/>
</dbReference>
<evidence type="ECO:0000256" key="1">
    <source>
        <dbReference type="SAM" id="Phobius"/>
    </source>
</evidence>
<dbReference type="InterPro" id="IPR011701">
    <property type="entry name" value="MFS"/>
</dbReference>
<organism evidence="2">
    <name type="scientific">marine sediment metagenome</name>
    <dbReference type="NCBI Taxonomy" id="412755"/>
    <lineage>
        <taxon>unclassified sequences</taxon>
        <taxon>metagenomes</taxon>
        <taxon>ecological metagenomes</taxon>
    </lineage>
</organism>